<evidence type="ECO:0000313" key="2">
    <source>
        <dbReference type="EMBL" id="MDE1461200.1"/>
    </source>
</evidence>
<dbReference type="EMBL" id="JAPMOU010000003">
    <property type="protein sequence ID" value="MDE1461200.1"/>
    <property type="molecule type" value="Genomic_DNA"/>
</dbReference>
<organism evidence="2 3">
    <name type="scientific">Spartinivicinus poritis</name>
    <dbReference type="NCBI Taxonomy" id="2994640"/>
    <lineage>
        <taxon>Bacteria</taxon>
        <taxon>Pseudomonadati</taxon>
        <taxon>Pseudomonadota</taxon>
        <taxon>Gammaproteobacteria</taxon>
        <taxon>Oceanospirillales</taxon>
        <taxon>Zooshikellaceae</taxon>
        <taxon>Spartinivicinus</taxon>
    </lineage>
</organism>
<feature type="chain" id="PRO_5046902037" description="Secreted protein" evidence="1">
    <location>
        <begin position="23"/>
        <end position="214"/>
    </location>
</feature>
<accession>A0ABT5U4A0</accession>
<dbReference type="RefSeq" id="WP_274687566.1">
    <property type="nucleotide sequence ID" value="NZ_JAPMOU010000003.1"/>
</dbReference>
<keyword evidence="1" id="KW-0732">Signal</keyword>
<sequence>MKFSIKKLVLACSLVLPTITSANTDYASEAATAPSAAMFIHKFIADGDIGQCKDAASFMGTSYTPLGIWNPEVRLDTDSRAGGCQQGFAILDPKNELSGLYLKVNFRPDGRGQCDNSGEKIIPVVSSPSYLNIPTYRVDTDSRAGGCLVTFSIEGRSDIALDINFRADGDAGQCNAADGVGMHTVTEGHAVTLRYDMDSRPGGCRQKFRLRKLY</sequence>
<comment type="caution">
    <text evidence="2">The sequence shown here is derived from an EMBL/GenBank/DDBJ whole genome shotgun (WGS) entry which is preliminary data.</text>
</comment>
<evidence type="ECO:0000256" key="1">
    <source>
        <dbReference type="SAM" id="SignalP"/>
    </source>
</evidence>
<evidence type="ECO:0008006" key="4">
    <source>
        <dbReference type="Google" id="ProtNLM"/>
    </source>
</evidence>
<gene>
    <name evidence="2" type="ORF">ORQ98_04400</name>
</gene>
<name>A0ABT5U4A0_9GAMM</name>
<evidence type="ECO:0000313" key="3">
    <source>
        <dbReference type="Proteomes" id="UP001528823"/>
    </source>
</evidence>
<proteinExistence type="predicted"/>
<keyword evidence="3" id="KW-1185">Reference proteome</keyword>
<reference evidence="2 3" key="1">
    <citation type="submission" date="2022-11" db="EMBL/GenBank/DDBJ databases">
        <title>Spartinivicinus poritis sp. nov., isolated from scleractinian coral Porites lutea.</title>
        <authorList>
            <person name="Zhang G."/>
            <person name="Cai L."/>
            <person name="Wei Q."/>
        </authorList>
    </citation>
    <scope>NUCLEOTIDE SEQUENCE [LARGE SCALE GENOMIC DNA]</scope>
    <source>
        <strain evidence="2 3">A2-2</strain>
    </source>
</reference>
<feature type="signal peptide" evidence="1">
    <location>
        <begin position="1"/>
        <end position="22"/>
    </location>
</feature>
<protein>
    <recommendedName>
        <fullName evidence="4">Secreted protein</fullName>
    </recommendedName>
</protein>
<dbReference type="Proteomes" id="UP001528823">
    <property type="component" value="Unassembled WGS sequence"/>
</dbReference>